<sequence length="80" mass="9208">MSQEKVDKYKKDKANRKKIMRKERAMSIVRKAILTLVALALVGWLGYSAYDIYDSNQERSVAEVNFDSVTEYLNGLSETE</sequence>
<accession>A0A9D2K1K7</accession>
<name>A0A9D2K1K7_9FIRM</name>
<dbReference type="EMBL" id="DXAY01000100">
    <property type="protein sequence ID" value="HIZ74423.1"/>
    <property type="molecule type" value="Genomic_DNA"/>
</dbReference>
<organism evidence="1 2">
    <name type="scientific">Candidatus Mediterraneibacter stercoravium</name>
    <dbReference type="NCBI Taxonomy" id="2838685"/>
    <lineage>
        <taxon>Bacteria</taxon>
        <taxon>Bacillati</taxon>
        <taxon>Bacillota</taxon>
        <taxon>Clostridia</taxon>
        <taxon>Lachnospirales</taxon>
        <taxon>Lachnospiraceae</taxon>
        <taxon>Mediterraneibacter</taxon>
    </lineage>
</organism>
<gene>
    <name evidence="1" type="ORF">H9723_04165</name>
</gene>
<reference evidence="1" key="2">
    <citation type="submission" date="2021-04" db="EMBL/GenBank/DDBJ databases">
        <authorList>
            <person name="Gilroy R."/>
        </authorList>
    </citation>
    <scope>NUCLEOTIDE SEQUENCE</scope>
    <source>
        <strain evidence="1">CHK196-3914</strain>
    </source>
</reference>
<protein>
    <submittedName>
        <fullName evidence="1">Uncharacterized protein</fullName>
    </submittedName>
</protein>
<reference evidence="1" key="1">
    <citation type="journal article" date="2021" name="PeerJ">
        <title>Extensive microbial diversity within the chicken gut microbiome revealed by metagenomics and culture.</title>
        <authorList>
            <person name="Gilroy R."/>
            <person name="Ravi A."/>
            <person name="Getino M."/>
            <person name="Pursley I."/>
            <person name="Horton D.L."/>
            <person name="Alikhan N.F."/>
            <person name="Baker D."/>
            <person name="Gharbi K."/>
            <person name="Hall N."/>
            <person name="Watson M."/>
            <person name="Adriaenssens E.M."/>
            <person name="Foster-Nyarko E."/>
            <person name="Jarju S."/>
            <person name="Secka A."/>
            <person name="Antonio M."/>
            <person name="Oren A."/>
            <person name="Chaudhuri R.R."/>
            <person name="La Ragione R."/>
            <person name="Hildebrand F."/>
            <person name="Pallen M.J."/>
        </authorList>
    </citation>
    <scope>NUCLEOTIDE SEQUENCE</scope>
    <source>
        <strain evidence="1">CHK196-3914</strain>
    </source>
</reference>
<evidence type="ECO:0000313" key="2">
    <source>
        <dbReference type="Proteomes" id="UP000824116"/>
    </source>
</evidence>
<dbReference type="AlphaFoldDB" id="A0A9D2K1K7"/>
<comment type="caution">
    <text evidence="1">The sequence shown here is derived from an EMBL/GenBank/DDBJ whole genome shotgun (WGS) entry which is preliminary data.</text>
</comment>
<proteinExistence type="predicted"/>
<dbReference type="Proteomes" id="UP000824116">
    <property type="component" value="Unassembled WGS sequence"/>
</dbReference>
<evidence type="ECO:0000313" key="1">
    <source>
        <dbReference type="EMBL" id="HIZ74423.1"/>
    </source>
</evidence>